<reference evidence="4 5" key="1">
    <citation type="submission" date="2019-03" db="EMBL/GenBank/DDBJ databases">
        <title>Genomics of glacier-inhabiting Cryobacterium strains.</title>
        <authorList>
            <person name="Liu Q."/>
            <person name="Xin Y.-H."/>
        </authorList>
    </citation>
    <scope>NUCLEOTIDE SEQUENCE [LARGE SCALE GENOMIC DNA]</scope>
    <source>
        <strain evidence="4 5">CGMCC 1.10440</strain>
    </source>
</reference>
<evidence type="ECO:0000256" key="3">
    <source>
        <dbReference type="SAM" id="MobiDB-lite"/>
    </source>
</evidence>
<dbReference type="EMBL" id="SOFI01000003">
    <property type="protein sequence ID" value="TFB79484.1"/>
    <property type="molecule type" value="Genomic_DNA"/>
</dbReference>
<name>A0A4R8V8M9_9MICO</name>
<comment type="function">
    <text evidence="2">Antitoxin component of a type II toxin-antitoxin (TA) system.</text>
</comment>
<comment type="caution">
    <text evidence="4">The sequence shown here is derived from an EMBL/GenBank/DDBJ whole genome shotgun (WGS) entry which is preliminary data.</text>
</comment>
<dbReference type="RefSeq" id="WP_104095356.1">
    <property type="nucleotide sequence ID" value="NZ_JACHBP010000001.1"/>
</dbReference>
<gene>
    <name evidence="4" type="ORF">E3N84_05105</name>
</gene>
<dbReference type="SUPFAM" id="SSF143120">
    <property type="entry name" value="YefM-like"/>
    <property type="match status" value="1"/>
</dbReference>
<organism evidence="4 5">
    <name type="scientific">Terrimesophilobacter mesophilus</name>
    <dbReference type="NCBI Taxonomy" id="433647"/>
    <lineage>
        <taxon>Bacteria</taxon>
        <taxon>Bacillati</taxon>
        <taxon>Actinomycetota</taxon>
        <taxon>Actinomycetes</taxon>
        <taxon>Micrococcales</taxon>
        <taxon>Microbacteriaceae</taxon>
        <taxon>Terrimesophilobacter</taxon>
    </lineage>
</organism>
<evidence type="ECO:0000256" key="1">
    <source>
        <dbReference type="ARBA" id="ARBA00009981"/>
    </source>
</evidence>
<evidence type="ECO:0000313" key="5">
    <source>
        <dbReference type="Proteomes" id="UP000298488"/>
    </source>
</evidence>
<evidence type="ECO:0000313" key="4">
    <source>
        <dbReference type="EMBL" id="TFB79484.1"/>
    </source>
</evidence>
<protein>
    <recommendedName>
        <fullName evidence="2">Antitoxin</fullName>
    </recommendedName>
</protein>
<dbReference type="Gene3D" id="3.40.1620.10">
    <property type="entry name" value="YefM-like domain"/>
    <property type="match status" value="1"/>
</dbReference>
<dbReference type="AlphaFoldDB" id="A0A4R8V8M9"/>
<dbReference type="NCBIfam" id="TIGR01552">
    <property type="entry name" value="phd_fam"/>
    <property type="match status" value="1"/>
</dbReference>
<keyword evidence="5" id="KW-1185">Reference proteome</keyword>
<dbReference type="OrthoDB" id="33091at2"/>
<dbReference type="InterPro" id="IPR006442">
    <property type="entry name" value="Antitoxin_Phd/YefM"/>
</dbReference>
<feature type="region of interest" description="Disordered" evidence="3">
    <location>
        <begin position="62"/>
        <end position="85"/>
    </location>
</feature>
<comment type="similarity">
    <text evidence="1 2">Belongs to the phD/YefM antitoxin family.</text>
</comment>
<dbReference type="InterPro" id="IPR036165">
    <property type="entry name" value="YefM-like_sf"/>
</dbReference>
<dbReference type="Proteomes" id="UP000298488">
    <property type="component" value="Unassembled WGS sequence"/>
</dbReference>
<evidence type="ECO:0000256" key="2">
    <source>
        <dbReference type="RuleBase" id="RU362080"/>
    </source>
</evidence>
<feature type="compositionally biased region" description="Acidic residues" evidence="3">
    <location>
        <begin position="75"/>
        <end position="85"/>
    </location>
</feature>
<accession>A0A4R8V8M9</accession>
<dbReference type="Pfam" id="PF02604">
    <property type="entry name" value="PhdYeFM_antitox"/>
    <property type="match status" value="1"/>
</dbReference>
<sequence>MSLVPVRELRNNTAAVIERARRGEDVTITVNGVAAARLVAVPPLQREFLTIADLKAMAPQPGRTAPEFWDHELDGDTTDDLDSIE</sequence>
<proteinExistence type="inferred from homology"/>